<evidence type="ECO:0000256" key="1">
    <source>
        <dbReference type="SAM" id="SignalP"/>
    </source>
</evidence>
<dbReference type="AlphaFoldDB" id="A0A6A6SYK4"/>
<evidence type="ECO:0000313" key="3">
    <source>
        <dbReference type="Proteomes" id="UP000799324"/>
    </source>
</evidence>
<reference evidence="2" key="1">
    <citation type="journal article" date="2020" name="Stud. Mycol.">
        <title>101 Dothideomycetes genomes: a test case for predicting lifestyles and emergence of pathogens.</title>
        <authorList>
            <person name="Haridas S."/>
            <person name="Albert R."/>
            <person name="Binder M."/>
            <person name="Bloem J."/>
            <person name="Labutti K."/>
            <person name="Salamov A."/>
            <person name="Andreopoulos B."/>
            <person name="Baker S."/>
            <person name="Barry K."/>
            <person name="Bills G."/>
            <person name="Bluhm B."/>
            <person name="Cannon C."/>
            <person name="Castanera R."/>
            <person name="Culley D."/>
            <person name="Daum C."/>
            <person name="Ezra D."/>
            <person name="Gonzalez J."/>
            <person name="Henrissat B."/>
            <person name="Kuo A."/>
            <person name="Liang C."/>
            <person name="Lipzen A."/>
            <person name="Lutzoni F."/>
            <person name="Magnuson J."/>
            <person name="Mondo S."/>
            <person name="Nolan M."/>
            <person name="Ohm R."/>
            <person name="Pangilinan J."/>
            <person name="Park H.-J."/>
            <person name="Ramirez L."/>
            <person name="Alfaro M."/>
            <person name="Sun H."/>
            <person name="Tritt A."/>
            <person name="Yoshinaga Y."/>
            <person name="Zwiers L.-H."/>
            <person name="Turgeon B."/>
            <person name="Goodwin S."/>
            <person name="Spatafora J."/>
            <person name="Crous P."/>
            <person name="Grigoriev I."/>
        </authorList>
    </citation>
    <scope>NUCLEOTIDE SEQUENCE</scope>
    <source>
        <strain evidence="2">CBS 122681</strain>
    </source>
</reference>
<name>A0A6A6SYK4_9PLEO</name>
<organism evidence="2 3">
    <name type="scientific">Lophiostoma macrostomum CBS 122681</name>
    <dbReference type="NCBI Taxonomy" id="1314788"/>
    <lineage>
        <taxon>Eukaryota</taxon>
        <taxon>Fungi</taxon>
        <taxon>Dikarya</taxon>
        <taxon>Ascomycota</taxon>
        <taxon>Pezizomycotina</taxon>
        <taxon>Dothideomycetes</taxon>
        <taxon>Pleosporomycetidae</taxon>
        <taxon>Pleosporales</taxon>
        <taxon>Lophiostomataceae</taxon>
        <taxon>Lophiostoma</taxon>
    </lineage>
</organism>
<proteinExistence type="predicted"/>
<dbReference type="OrthoDB" id="3775566at2759"/>
<dbReference type="EMBL" id="MU004420">
    <property type="protein sequence ID" value="KAF2651673.1"/>
    <property type="molecule type" value="Genomic_DNA"/>
</dbReference>
<evidence type="ECO:0000313" key="2">
    <source>
        <dbReference type="EMBL" id="KAF2651673.1"/>
    </source>
</evidence>
<accession>A0A6A6SYK4</accession>
<gene>
    <name evidence="2" type="ORF">K491DRAFT_770421</name>
</gene>
<keyword evidence="3" id="KW-1185">Reference proteome</keyword>
<dbReference type="Proteomes" id="UP000799324">
    <property type="component" value="Unassembled WGS sequence"/>
</dbReference>
<feature type="signal peptide" evidence="1">
    <location>
        <begin position="1"/>
        <end position="20"/>
    </location>
</feature>
<sequence>MPDIFLLSSALCARAAVTQADFTGVGNIFVLNSSDWRTATPDSTVGCLDDNGWFINYEDKKECGTFSRLDNYPYTLSSKSGNCTFTNQHTPANTDSHYGQSDHAWSCTSSYTADVYDELYTIDGFPYTFLCFGDVACFYDGKKVPSVGSTGSLWQFRWGSQQMGITPGHIQLQLLWSKISDSSKRIDEESIPGPRVELKDGMQVPLQGQQIRN</sequence>
<protein>
    <recommendedName>
        <fullName evidence="4">Lytic polysaccharide monooxygenase</fullName>
    </recommendedName>
</protein>
<evidence type="ECO:0008006" key="4">
    <source>
        <dbReference type="Google" id="ProtNLM"/>
    </source>
</evidence>
<keyword evidence="1" id="KW-0732">Signal</keyword>
<feature type="chain" id="PRO_5025601567" description="Lytic polysaccharide monooxygenase" evidence="1">
    <location>
        <begin position="21"/>
        <end position="213"/>
    </location>
</feature>